<protein>
    <recommendedName>
        <fullName evidence="6">ATP-dependent Clp protease ATP-binding subunit ClpX</fullName>
    </recommendedName>
</protein>
<dbReference type="Pfam" id="PF06689">
    <property type="entry name" value="zf-C4_ClpX"/>
    <property type="match status" value="1"/>
</dbReference>
<keyword evidence="5 6" id="KW-0143">Chaperone</keyword>
<dbReference type="InterPro" id="IPR027417">
    <property type="entry name" value="P-loop_NTPase"/>
</dbReference>
<evidence type="ECO:0000256" key="5">
    <source>
        <dbReference type="ARBA" id="ARBA00023186"/>
    </source>
</evidence>
<dbReference type="PROSITE" id="PS51902">
    <property type="entry name" value="CLPX_ZB"/>
    <property type="match status" value="1"/>
</dbReference>
<evidence type="ECO:0000256" key="6">
    <source>
        <dbReference type="HAMAP-Rule" id="MF_00175"/>
    </source>
</evidence>
<dbReference type="PANTHER" id="PTHR48102">
    <property type="entry name" value="ATP-DEPENDENT CLP PROTEASE ATP-BINDING SUBUNIT CLPX-LIKE, MITOCHONDRIAL-RELATED"/>
    <property type="match status" value="1"/>
</dbReference>
<name>A0A2S7WUN8_9FLAO</name>
<accession>A0A2S7WUN8</accession>
<dbReference type="SMART" id="SM00994">
    <property type="entry name" value="zf-C4_ClpX"/>
    <property type="match status" value="1"/>
</dbReference>
<feature type="binding site" evidence="6 7">
    <location>
        <position position="34"/>
    </location>
    <ligand>
        <name>Zn(2+)</name>
        <dbReference type="ChEBI" id="CHEBI:29105"/>
    </ligand>
</feature>
<dbReference type="Pfam" id="PF07724">
    <property type="entry name" value="AAA_2"/>
    <property type="match status" value="1"/>
</dbReference>
<dbReference type="InterPro" id="IPR038366">
    <property type="entry name" value="Znf_CppX_C4_sf"/>
</dbReference>
<keyword evidence="1 6" id="KW-0479">Metal-binding</keyword>
<dbReference type="GO" id="GO:0051603">
    <property type="term" value="P:proteolysis involved in protein catabolic process"/>
    <property type="evidence" value="ECO:0007669"/>
    <property type="project" value="TreeGrafter"/>
</dbReference>
<dbReference type="NCBIfam" id="TIGR00382">
    <property type="entry name" value="clpX"/>
    <property type="match status" value="1"/>
</dbReference>
<dbReference type="InterPro" id="IPR046425">
    <property type="entry name" value="ClpX_bact"/>
</dbReference>
<dbReference type="InterPro" id="IPR003593">
    <property type="entry name" value="AAA+_ATPase"/>
</dbReference>
<gene>
    <name evidence="6" type="primary">clpX</name>
    <name evidence="9" type="ORF">BTO18_15485</name>
</gene>
<dbReference type="Pfam" id="PF10431">
    <property type="entry name" value="ClpB_D2-small"/>
    <property type="match status" value="1"/>
</dbReference>
<keyword evidence="9" id="KW-0645">Protease</keyword>
<dbReference type="InterPro" id="IPR003959">
    <property type="entry name" value="ATPase_AAA_core"/>
</dbReference>
<keyword evidence="2 6" id="KW-0547">Nucleotide-binding</keyword>
<dbReference type="Gene3D" id="3.40.50.300">
    <property type="entry name" value="P-loop containing nucleotide triphosphate hydrolases"/>
    <property type="match status" value="1"/>
</dbReference>
<evidence type="ECO:0000256" key="2">
    <source>
        <dbReference type="ARBA" id="ARBA00022741"/>
    </source>
</evidence>
<dbReference type="AlphaFoldDB" id="A0A2S7WUN8"/>
<evidence type="ECO:0000259" key="8">
    <source>
        <dbReference type="PROSITE" id="PS51902"/>
    </source>
</evidence>
<dbReference type="Proteomes" id="UP000238882">
    <property type="component" value="Unassembled WGS sequence"/>
</dbReference>
<dbReference type="GO" id="GO:0046983">
    <property type="term" value="F:protein dimerization activity"/>
    <property type="evidence" value="ECO:0007669"/>
    <property type="project" value="UniProtKB-UniRule"/>
</dbReference>
<feature type="domain" description="ClpX-type ZB" evidence="8">
    <location>
        <begin position="1"/>
        <end position="50"/>
    </location>
</feature>
<comment type="caution">
    <text evidence="9">The sequence shown here is derived from an EMBL/GenBank/DDBJ whole genome shotgun (WGS) entry which is preliminary data.</text>
</comment>
<dbReference type="FunFam" id="1.10.8.60:FF:000002">
    <property type="entry name" value="ATP-dependent Clp protease ATP-binding subunit ClpX"/>
    <property type="match status" value="1"/>
</dbReference>
<keyword evidence="3 6" id="KW-0862">Zinc</keyword>
<evidence type="ECO:0000313" key="9">
    <source>
        <dbReference type="EMBL" id="PQJ81042.1"/>
    </source>
</evidence>
<dbReference type="InterPro" id="IPR019489">
    <property type="entry name" value="Clp_ATPase_C"/>
</dbReference>
<keyword evidence="4 6" id="KW-0067">ATP-binding</keyword>
<comment type="similarity">
    <text evidence="6 7">Belongs to the ClpX chaperone family.</text>
</comment>
<feature type="binding site" evidence="6 7">
    <location>
        <position position="9"/>
    </location>
    <ligand>
        <name>Zn(2+)</name>
        <dbReference type="ChEBI" id="CHEBI:29105"/>
    </ligand>
</feature>
<dbReference type="SUPFAM" id="SSF52540">
    <property type="entry name" value="P-loop containing nucleoside triphosphate hydrolases"/>
    <property type="match status" value="1"/>
</dbReference>
<dbReference type="HAMAP" id="MF_00175">
    <property type="entry name" value="ClpX"/>
    <property type="match status" value="1"/>
</dbReference>
<dbReference type="PROSITE" id="PS00675">
    <property type="entry name" value="SIGMA54_INTERACT_1"/>
    <property type="match status" value="1"/>
</dbReference>
<dbReference type="GO" id="GO:0008270">
    <property type="term" value="F:zinc ion binding"/>
    <property type="evidence" value="ECO:0007669"/>
    <property type="project" value="UniProtKB-UniRule"/>
</dbReference>
<dbReference type="GO" id="GO:0016887">
    <property type="term" value="F:ATP hydrolysis activity"/>
    <property type="evidence" value="ECO:0007669"/>
    <property type="project" value="InterPro"/>
</dbReference>
<comment type="subunit">
    <text evidence="6">Component of the ClpX-ClpP complex. Forms a hexameric ring that, in the presence of ATP, binds to fourteen ClpP subunits assembled into a disk-like structure with a central cavity, resembling the structure of eukaryotic proteasomes.</text>
</comment>
<organism evidence="9 10">
    <name type="scientific">Polaribacter porphyrae</name>
    <dbReference type="NCBI Taxonomy" id="1137780"/>
    <lineage>
        <taxon>Bacteria</taxon>
        <taxon>Pseudomonadati</taxon>
        <taxon>Bacteroidota</taxon>
        <taxon>Flavobacteriia</taxon>
        <taxon>Flavobacteriales</taxon>
        <taxon>Flavobacteriaceae</taxon>
    </lineage>
</organism>
<dbReference type="InterPro" id="IPR004487">
    <property type="entry name" value="Clp_protease_ATP-bd_su_ClpX"/>
</dbReference>
<dbReference type="NCBIfam" id="NF003745">
    <property type="entry name" value="PRK05342.1"/>
    <property type="match status" value="1"/>
</dbReference>
<comment type="caution">
    <text evidence="6">Lacks conserved residue(s) required for the propagation of feature annotation.</text>
</comment>
<sequence length="411" mass="45524">MSKEENLECSFCGRKKAETDLLIAGMDAHICDKCIEQAHGIVEEEISEAKSNSLSKDLILKKPLEIKNFLDQYIIGQNETKRAMAVAVYNHYKRLLQEDNDDDVEIEKSNIVLVGETGTGKTLVARTIAKMLNVPFSIVDATVLTQAGYVGEDVESILSRLLQAADYDVEKAQRGIVFIDEIDKIARKGDNPSITRDVSGEGVQQALLKLLEGAVVNVAPKGGRKHPEQKFIEVNTKDILFIAGGAFSGIDKMIGKRLNRQAVGFGASLEEDKIDEENLLQYITPLDLKSFGLIPEIIGRLPVLSFMNPLDAKTLRAILTEPKNSIIKQYAKLFGMDNVEFTIDEEALNYIVEKAVEYKLGARGLRSLCEAIFTDAMFDLPSSEDKEFNVTKSYAESKLTKIALKKLRAAS</sequence>
<dbReference type="InterPro" id="IPR059188">
    <property type="entry name" value="Znf_CLPX-like"/>
</dbReference>
<dbReference type="GO" id="GO:0005524">
    <property type="term" value="F:ATP binding"/>
    <property type="evidence" value="ECO:0007669"/>
    <property type="project" value="UniProtKB-UniRule"/>
</dbReference>
<dbReference type="GO" id="GO:0140662">
    <property type="term" value="F:ATP-dependent protein folding chaperone"/>
    <property type="evidence" value="ECO:0007669"/>
    <property type="project" value="InterPro"/>
</dbReference>
<evidence type="ECO:0000313" key="10">
    <source>
        <dbReference type="Proteomes" id="UP000238882"/>
    </source>
</evidence>
<dbReference type="Gene3D" id="6.20.220.10">
    <property type="entry name" value="ClpX chaperone, C4-type zinc finger domain"/>
    <property type="match status" value="1"/>
</dbReference>
<evidence type="ECO:0000256" key="7">
    <source>
        <dbReference type="PROSITE-ProRule" id="PRU01250"/>
    </source>
</evidence>
<feature type="binding site" evidence="6 7">
    <location>
        <position position="31"/>
    </location>
    <ligand>
        <name>Zn(2+)</name>
        <dbReference type="ChEBI" id="CHEBI:29105"/>
    </ligand>
</feature>
<dbReference type="CDD" id="cd19497">
    <property type="entry name" value="RecA-like_ClpX"/>
    <property type="match status" value="1"/>
</dbReference>
<dbReference type="OrthoDB" id="9804062at2"/>
<dbReference type="SMART" id="SM00382">
    <property type="entry name" value="AAA"/>
    <property type="match status" value="1"/>
</dbReference>
<dbReference type="SMART" id="SM01086">
    <property type="entry name" value="ClpB_D2-small"/>
    <property type="match status" value="1"/>
</dbReference>
<dbReference type="InterPro" id="IPR025662">
    <property type="entry name" value="Sigma_54_int_dom_ATP-bd_1"/>
</dbReference>
<evidence type="ECO:0000256" key="1">
    <source>
        <dbReference type="ARBA" id="ARBA00022723"/>
    </source>
</evidence>
<dbReference type="GO" id="GO:0008233">
    <property type="term" value="F:peptidase activity"/>
    <property type="evidence" value="ECO:0007669"/>
    <property type="project" value="UniProtKB-KW"/>
</dbReference>
<dbReference type="Gene3D" id="1.10.8.60">
    <property type="match status" value="1"/>
</dbReference>
<dbReference type="RefSeq" id="WP_105017604.1">
    <property type="nucleotide sequence ID" value="NZ_MSCN01000001.1"/>
</dbReference>
<dbReference type="GO" id="GO:0051301">
    <property type="term" value="P:cell division"/>
    <property type="evidence" value="ECO:0007669"/>
    <property type="project" value="TreeGrafter"/>
</dbReference>
<dbReference type="EMBL" id="MSCN01000001">
    <property type="protein sequence ID" value="PQJ81042.1"/>
    <property type="molecule type" value="Genomic_DNA"/>
</dbReference>
<dbReference type="InterPro" id="IPR050052">
    <property type="entry name" value="ATP-dep_Clp_protease_ClpX"/>
</dbReference>
<keyword evidence="9" id="KW-0378">Hydrolase</keyword>
<dbReference type="PANTHER" id="PTHR48102:SF7">
    <property type="entry name" value="ATP-DEPENDENT CLP PROTEASE ATP-BINDING SUBUNIT CLPX-LIKE, MITOCHONDRIAL"/>
    <property type="match status" value="1"/>
</dbReference>
<comment type="function">
    <text evidence="6">ATP-dependent specificity component of the Clp protease. It directs the protease to specific substrates. Can perform chaperone functions in the absence of ClpP.</text>
</comment>
<feature type="binding site" evidence="6 7">
    <location>
        <position position="12"/>
    </location>
    <ligand>
        <name>Zn(2+)</name>
        <dbReference type="ChEBI" id="CHEBI:29105"/>
    </ligand>
</feature>
<dbReference type="SUPFAM" id="SSF57716">
    <property type="entry name" value="Glucocorticoid receptor-like (DNA-binding domain)"/>
    <property type="match status" value="1"/>
</dbReference>
<evidence type="ECO:0000256" key="3">
    <source>
        <dbReference type="ARBA" id="ARBA00022833"/>
    </source>
</evidence>
<dbReference type="GO" id="GO:0051082">
    <property type="term" value="F:unfolded protein binding"/>
    <property type="evidence" value="ECO:0007669"/>
    <property type="project" value="UniProtKB-UniRule"/>
</dbReference>
<dbReference type="InterPro" id="IPR010603">
    <property type="entry name" value="Znf_CppX_C4"/>
</dbReference>
<proteinExistence type="inferred from homology"/>
<reference evidence="9 10" key="1">
    <citation type="submission" date="2016-12" db="EMBL/GenBank/DDBJ databases">
        <title>Trade-off between light-utilization and light-protection in marine flavobacteria.</title>
        <authorList>
            <person name="Kumagai Y."/>
            <person name="Yoshizawa S."/>
            <person name="Kogure K."/>
            <person name="Iwasaki W."/>
        </authorList>
    </citation>
    <scope>NUCLEOTIDE SEQUENCE [LARGE SCALE GENOMIC DNA]</scope>
    <source>
        <strain evidence="9 10">NBRC 108759</strain>
    </source>
</reference>
<dbReference type="GO" id="GO:0009376">
    <property type="term" value="C:HslUV protease complex"/>
    <property type="evidence" value="ECO:0007669"/>
    <property type="project" value="TreeGrafter"/>
</dbReference>
<evidence type="ECO:0000256" key="4">
    <source>
        <dbReference type="ARBA" id="ARBA00022840"/>
    </source>
</evidence>
<keyword evidence="10" id="KW-1185">Reference proteome</keyword>